<sequence length="144" mass="15392">MGAGCALVGFFFGIYDGFHLGWNGDKEPIKQTAFNVKGRIDSFMGHSQRPVVTHAIRTERIENRSNILVDDNFLVHSVETDADIKGQAVTSANATTAAASSKIPTYSEPAASPLTATSKSDSATNEIEQPTVPGSNPFGDNDEF</sequence>
<evidence type="ECO:0000256" key="1">
    <source>
        <dbReference type="SAM" id="MobiDB-lite"/>
    </source>
</evidence>
<name>A0ABP8V341_9GAMM</name>
<evidence type="ECO:0000313" key="2">
    <source>
        <dbReference type="EMBL" id="GAA4650242.1"/>
    </source>
</evidence>
<feature type="compositionally biased region" description="Polar residues" evidence="1">
    <location>
        <begin position="114"/>
        <end position="134"/>
    </location>
</feature>
<evidence type="ECO:0000313" key="3">
    <source>
        <dbReference type="Proteomes" id="UP001500604"/>
    </source>
</evidence>
<comment type="caution">
    <text evidence="2">The sequence shown here is derived from an EMBL/GenBank/DDBJ whole genome shotgun (WGS) entry which is preliminary data.</text>
</comment>
<proteinExistence type="predicted"/>
<protein>
    <submittedName>
        <fullName evidence="2">Uncharacterized protein</fullName>
    </submittedName>
</protein>
<dbReference type="EMBL" id="BAABFL010000378">
    <property type="protein sequence ID" value="GAA4650242.1"/>
    <property type="molecule type" value="Genomic_DNA"/>
</dbReference>
<keyword evidence="3" id="KW-1185">Reference proteome</keyword>
<gene>
    <name evidence="2" type="ORF">GCM10023116_25250</name>
</gene>
<accession>A0ABP8V341</accession>
<feature type="compositionally biased region" description="Low complexity" evidence="1">
    <location>
        <begin position="91"/>
        <end position="101"/>
    </location>
</feature>
<organism evidence="2 3">
    <name type="scientific">Kistimonas scapharcae</name>
    <dbReference type="NCBI Taxonomy" id="1036133"/>
    <lineage>
        <taxon>Bacteria</taxon>
        <taxon>Pseudomonadati</taxon>
        <taxon>Pseudomonadota</taxon>
        <taxon>Gammaproteobacteria</taxon>
        <taxon>Oceanospirillales</taxon>
        <taxon>Endozoicomonadaceae</taxon>
        <taxon>Kistimonas</taxon>
    </lineage>
</organism>
<reference evidence="3" key="1">
    <citation type="journal article" date="2019" name="Int. J. Syst. Evol. Microbiol.">
        <title>The Global Catalogue of Microorganisms (GCM) 10K type strain sequencing project: providing services to taxonomists for standard genome sequencing and annotation.</title>
        <authorList>
            <consortium name="The Broad Institute Genomics Platform"/>
            <consortium name="The Broad Institute Genome Sequencing Center for Infectious Disease"/>
            <person name="Wu L."/>
            <person name="Ma J."/>
        </authorList>
    </citation>
    <scope>NUCLEOTIDE SEQUENCE [LARGE SCALE GENOMIC DNA]</scope>
    <source>
        <strain evidence="3">JCM 17805</strain>
    </source>
</reference>
<feature type="region of interest" description="Disordered" evidence="1">
    <location>
        <begin position="91"/>
        <end position="144"/>
    </location>
</feature>
<dbReference type="Proteomes" id="UP001500604">
    <property type="component" value="Unassembled WGS sequence"/>
</dbReference>